<evidence type="ECO:0000256" key="1">
    <source>
        <dbReference type="SAM" id="MobiDB-lite"/>
    </source>
</evidence>
<sequence>MDLHRPAHTLVLPIDCRVWPTPEHPIEIDGTVYAPKQELHITLIGSRLGHELHAALATEFLAKRIARAVAAQDWKFQRTGRFIVLGIRPPPVTMGGHDRAHPDPDPESDPAPDSDPDPAPAAGPVPVVAPRQSIIELIQLPAMRPFHQALGRLLGRQLPLPPPHVTLYIAHGRRGIGVASASQLRTRRIGELPAGVLPGAEQHSMARA</sequence>
<feature type="region of interest" description="Disordered" evidence="1">
    <location>
        <begin position="93"/>
        <end position="126"/>
    </location>
</feature>
<evidence type="ECO:0000313" key="2">
    <source>
        <dbReference type="EMBL" id="QOW19578.1"/>
    </source>
</evidence>
<dbReference type="Proteomes" id="UP000594059">
    <property type="component" value="Chromosome"/>
</dbReference>
<dbReference type="RefSeq" id="WP_193985225.1">
    <property type="nucleotide sequence ID" value="NZ_CP063656.1"/>
</dbReference>
<keyword evidence="3" id="KW-1185">Reference proteome</keyword>
<evidence type="ECO:0000313" key="3">
    <source>
        <dbReference type="Proteomes" id="UP000594059"/>
    </source>
</evidence>
<proteinExistence type="predicted"/>
<dbReference type="KEGG" id="lcic:INQ41_00275"/>
<feature type="compositionally biased region" description="Acidic residues" evidence="1">
    <location>
        <begin position="105"/>
        <end position="116"/>
    </location>
</feature>
<name>A0A7S6ZS85_9GAMM</name>
<dbReference type="AlphaFoldDB" id="A0A7S6ZS85"/>
<gene>
    <name evidence="2" type="ORF">INQ41_00275</name>
</gene>
<protein>
    <submittedName>
        <fullName evidence="2">Uncharacterized protein</fullName>
    </submittedName>
</protein>
<organism evidence="2 3">
    <name type="scientific">Novilysobacter ciconiae</name>
    <dbReference type="NCBI Taxonomy" id="2781022"/>
    <lineage>
        <taxon>Bacteria</taxon>
        <taxon>Pseudomonadati</taxon>
        <taxon>Pseudomonadota</taxon>
        <taxon>Gammaproteobacteria</taxon>
        <taxon>Lysobacterales</taxon>
        <taxon>Lysobacteraceae</taxon>
        <taxon>Novilysobacter</taxon>
    </lineage>
</organism>
<reference evidence="2 3" key="1">
    <citation type="submission" date="2020-10" db="EMBL/GenBank/DDBJ databases">
        <title>complete genome sequencing of Lysobacter sp. H21R20.</title>
        <authorList>
            <person name="Bae J.-W."/>
            <person name="Lee S.-Y."/>
        </authorList>
    </citation>
    <scope>NUCLEOTIDE SEQUENCE [LARGE SCALE GENOMIC DNA]</scope>
    <source>
        <strain evidence="2 3">H21R20</strain>
    </source>
</reference>
<accession>A0A7S6ZS85</accession>
<dbReference type="EMBL" id="CP063656">
    <property type="protein sequence ID" value="QOW19578.1"/>
    <property type="molecule type" value="Genomic_DNA"/>
</dbReference>